<dbReference type="PANTHER" id="PTHR30580:SF1">
    <property type="entry name" value="COMF OPERON PROTEIN 1"/>
    <property type="match status" value="1"/>
</dbReference>
<dbReference type="InterPro" id="IPR014001">
    <property type="entry name" value="Helicase_ATP-bd"/>
</dbReference>
<evidence type="ECO:0000259" key="4">
    <source>
        <dbReference type="PROSITE" id="PS51192"/>
    </source>
</evidence>
<evidence type="ECO:0000313" key="6">
    <source>
        <dbReference type="EMBL" id="SFG73059.1"/>
    </source>
</evidence>
<keyword evidence="3" id="KW-0238">DNA-binding</keyword>
<dbReference type="GO" id="GO:0005524">
    <property type="term" value="F:ATP binding"/>
    <property type="evidence" value="ECO:0007669"/>
    <property type="project" value="UniProtKB-KW"/>
</dbReference>
<organism evidence="6 7">
    <name type="scientific">Sporolactobacillus nakayamae</name>
    <dbReference type="NCBI Taxonomy" id="269670"/>
    <lineage>
        <taxon>Bacteria</taxon>
        <taxon>Bacillati</taxon>
        <taxon>Bacillota</taxon>
        <taxon>Bacilli</taxon>
        <taxon>Bacillales</taxon>
        <taxon>Sporolactobacillaceae</taxon>
        <taxon>Sporolactobacillus</taxon>
    </lineage>
</organism>
<dbReference type="AlphaFoldDB" id="A0A1I2U9G6"/>
<dbReference type="GO" id="GO:0003677">
    <property type="term" value="F:DNA binding"/>
    <property type="evidence" value="ECO:0007669"/>
    <property type="project" value="UniProtKB-KW"/>
</dbReference>
<dbReference type="Proteomes" id="UP000198752">
    <property type="component" value="Unassembled WGS sequence"/>
</dbReference>
<gene>
    <name evidence="6" type="ORF">SAMN02982927_02586</name>
</gene>
<evidence type="ECO:0000256" key="1">
    <source>
        <dbReference type="ARBA" id="ARBA00022741"/>
    </source>
</evidence>
<dbReference type="SMART" id="SM00490">
    <property type="entry name" value="HELICc"/>
    <property type="match status" value="1"/>
</dbReference>
<dbReference type="Pfam" id="PF04851">
    <property type="entry name" value="ResIII"/>
    <property type="match status" value="1"/>
</dbReference>
<dbReference type="OrthoDB" id="2077914at2"/>
<dbReference type="GO" id="GO:0043138">
    <property type="term" value="F:3'-5' DNA helicase activity"/>
    <property type="evidence" value="ECO:0007669"/>
    <property type="project" value="TreeGrafter"/>
</dbReference>
<dbReference type="GO" id="GO:0006302">
    <property type="term" value="P:double-strand break repair"/>
    <property type="evidence" value="ECO:0007669"/>
    <property type="project" value="TreeGrafter"/>
</dbReference>
<dbReference type="GO" id="GO:0006310">
    <property type="term" value="P:DNA recombination"/>
    <property type="evidence" value="ECO:0007669"/>
    <property type="project" value="TreeGrafter"/>
</dbReference>
<keyword evidence="2" id="KW-0067">ATP-binding</keyword>
<proteinExistence type="predicted"/>
<evidence type="ECO:0000256" key="3">
    <source>
        <dbReference type="ARBA" id="ARBA00023125"/>
    </source>
</evidence>
<dbReference type="PANTHER" id="PTHR30580">
    <property type="entry name" value="PRIMOSOMAL PROTEIN N"/>
    <property type="match status" value="1"/>
</dbReference>
<evidence type="ECO:0000259" key="5">
    <source>
        <dbReference type="PROSITE" id="PS51194"/>
    </source>
</evidence>
<dbReference type="EMBL" id="FOOY01000019">
    <property type="protein sequence ID" value="SFG73059.1"/>
    <property type="molecule type" value="Genomic_DNA"/>
</dbReference>
<dbReference type="GO" id="GO:0016787">
    <property type="term" value="F:hydrolase activity"/>
    <property type="evidence" value="ECO:0007669"/>
    <property type="project" value="InterPro"/>
</dbReference>
<dbReference type="InterPro" id="IPR001650">
    <property type="entry name" value="Helicase_C-like"/>
</dbReference>
<dbReference type="PROSITE" id="PS51194">
    <property type="entry name" value="HELICASE_CTER"/>
    <property type="match status" value="1"/>
</dbReference>
<sequence>MLLISRKNDYFPSYHLDMQRFLFGREFRAEELPFPDKVVKEHVKNGYVAVRPGIESLNDNIFDLLSGRKKWLCARCGNRDQEAFATCACSHCRKKCVYCRHCLTMGIVRSCTNLVTWIGPEPESWTCSTHNDVQLCTWDGRLSDDQNAAAAALDQALTARESFLIWAVTGAGKTEIMYQAIEHQLKKGKHVVLATPRTDVVRELLPRMRAAFPSVPISGLYAGSDDVRADAPLVLSTAHQLIRYSKCFDCVFIDEVDAFPFHFDPMLEFAVRKAAKPGAPFAYLSATPPAALRSAYLSGSLSGVKLSRRYHGHPLPVPRFHWIGGWLRAIQKGQLPVPLRVWLTEKMEQKRQVFVFVPSVTLSRDLTEILQREAFDRTVGVHAEDPHRHTKVADFRNGKINILVTTTILERGVTVPGVEVCVVGADDPVFDECALVQISGRVGRSAEYPAGDLVFFHNGKTLAMVRALGQIKQMNKEGAL</sequence>
<dbReference type="SMART" id="SM00487">
    <property type="entry name" value="DEXDc"/>
    <property type="match status" value="1"/>
</dbReference>
<dbReference type="Gene3D" id="3.40.50.300">
    <property type="entry name" value="P-loop containing nucleotide triphosphate hydrolases"/>
    <property type="match status" value="2"/>
</dbReference>
<accession>A0A1I2U9G6</accession>
<dbReference type="SUPFAM" id="SSF52540">
    <property type="entry name" value="P-loop containing nucleoside triphosphate hydrolases"/>
    <property type="match status" value="1"/>
</dbReference>
<reference evidence="7" key="1">
    <citation type="submission" date="2016-10" db="EMBL/GenBank/DDBJ databases">
        <authorList>
            <person name="Varghese N."/>
            <person name="Submissions S."/>
        </authorList>
    </citation>
    <scope>NUCLEOTIDE SEQUENCE [LARGE SCALE GENOMIC DNA]</scope>
    <source>
        <strain evidence="7">ATCC 700379</strain>
    </source>
</reference>
<dbReference type="GO" id="GO:0006270">
    <property type="term" value="P:DNA replication initiation"/>
    <property type="evidence" value="ECO:0007669"/>
    <property type="project" value="TreeGrafter"/>
</dbReference>
<feature type="domain" description="Helicase C-terminal" evidence="5">
    <location>
        <begin position="342"/>
        <end position="480"/>
    </location>
</feature>
<name>A0A1I2U9G6_9BACL</name>
<dbReference type="InterPro" id="IPR027417">
    <property type="entry name" value="P-loop_NTPase"/>
</dbReference>
<dbReference type="RefSeq" id="WP_093673597.1">
    <property type="nucleotide sequence ID" value="NZ_FOOY01000019.1"/>
</dbReference>
<evidence type="ECO:0000313" key="7">
    <source>
        <dbReference type="Proteomes" id="UP000198752"/>
    </source>
</evidence>
<keyword evidence="1" id="KW-0547">Nucleotide-binding</keyword>
<evidence type="ECO:0000256" key="2">
    <source>
        <dbReference type="ARBA" id="ARBA00022840"/>
    </source>
</evidence>
<dbReference type="STRING" id="269670.SAMN02982927_02586"/>
<keyword evidence="7" id="KW-1185">Reference proteome</keyword>
<dbReference type="Pfam" id="PF00271">
    <property type="entry name" value="Helicase_C"/>
    <property type="match status" value="1"/>
</dbReference>
<dbReference type="InterPro" id="IPR006935">
    <property type="entry name" value="Helicase/UvrB_N"/>
</dbReference>
<dbReference type="PROSITE" id="PS51192">
    <property type="entry name" value="HELICASE_ATP_BIND_1"/>
    <property type="match status" value="1"/>
</dbReference>
<protein>
    <submittedName>
        <fullName evidence="6">Competence protein ComFA</fullName>
    </submittedName>
</protein>
<feature type="domain" description="Helicase ATP-binding" evidence="4">
    <location>
        <begin position="154"/>
        <end position="306"/>
    </location>
</feature>